<keyword evidence="3" id="KW-1185">Reference proteome</keyword>
<dbReference type="AlphaFoldDB" id="A0A1I6ZR74"/>
<dbReference type="OrthoDB" id="834446at2"/>
<feature type="signal peptide" evidence="1">
    <location>
        <begin position="1"/>
        <end position="25"/>
    </location>
</feature>
<evidence type="ECO:0000256" key="1">
    <source>
        <dbReference type="SAM" id="SignalP"/>
    </source>
</evidence>
<accession>A0A1I6ZR74</accession>
<dbReference type="PROSITE" id="PS51257">
    <property type="entry name" value="PROKAR_LIPOPROTEIN"/>
    <property type="match status" value="1"/>
</dbReference>
<evidence type="ECO:0000313" key="2">
    <source>
        <dbReference type="EMBL" id="SFT65204.1"/>
    </source>
</evidence>
<evidence type="ECO:0000313" key="3">
    <source>
        <dbReference type="Proteomes" id="UP000236454"/>
    </source>
</evidence>
<proteinExistence type="predicted"/>
<name>A0A1I6ZR74_9FLAO</name>
<sequence length="333" mass="35818">MKLFKHYVLPTLALGLMLGATSCKKDDVDDTTDNTPETPTEMKSETYDYNFNNGQLVAGTAYAGTHMDNLTASMMVEETGDNSAKITVTLENTVDGEMYMIHAHDAADPATTPNGTPYNETPNAAVFTQMVTGNGSSVSVSQTVDMSFDAITTSYEGFFVVHDPLQNLSTTDLTTYLVLGTFARAQAAYTLTSEMFNYDFNTGQLVPQFAYAGTHASNLGASIKLQELGSGETRVTVMIDNSIDGESYMIHAHDVADPNTTPNGTPYNETPNADVCTLMAMGNGATVYASQKSSLSIADITTTYEGFFVVHDPLQAISTTDPTTYVILGQFAR</sequence>
<dbReference type="EMBL" id="FPAS01000002">
    <property type="protein sequence ID" value="SFT65204.1"/>
    <property type="molecule type" value="Genomic_DNA"/>
</dbReference>
<organism evidence="2 3">
    <name type="scientific">Lishizhenia tianjinensis</name>
    <dbReference type="NCBI Taxonomy" id="477690"/>
    <lineage>
        <taxon>Bacteria</taxon>
        <taxon>Pseudomonadati</taxon>
        <taxon>Bacteroidota</taxon>
        <taxon>Flavobacteriia</taxon>
        <taxon>Flavobacteriales</taxon>
        <taxon>Crocinitomicaceae</taxon>
        <taxon>Lishizhenia</taxon>
    </lineage>
</organism>
<protein>
    <recommendedName>
        <fullName evidence="4">CHRD domain-containing protein</fullName>
    </recommendedName>
</protein>
<dbReference type="Proteomes" id="UP000236454">
    <property type="component" value="Unassembled WGS sequence"/>
</dbReference>
<dbReference type="RefSeq" id="WP_090247921.1">
    <property type="nucleotide sequence ID" value="NZ_FPAS01000002.1"/>
</dbReference>
<evidence type="ECO:0008006" key="4">
    <source>
        <dbReference type="Google" id="ProtNLM"/>
    </source>
</evidence>
<keyword evidence="1" id="KW-0732">Signal</keyword>
<feature type="chain" id="PRO_5014802846" description="CHRD domain-containing protein" evidence="1">
    <location>
        <begin position="26"/>
        <end position="333"/>
    </location>
</feature>
<gene>
    <name evidence="2" type="ORF">SAMN05216474_1561</name>
</gene>
<reference evidence="2 3" key="1">
    <citation type="submission" date="2016-10" db="EMBL/GenBank/DDBJ databases">
        <authorList>
            <person name="de Groot N.N."/>
        </authorList>
    </citation>
    <scope>NUCLEOTIDE SEQUENCE [LARGE SCALE GENOMIC DNA]</scope>
    <source>
        <strain evidence="2 3">CGMCC 1.7005</strain>
    </source>
</reference>